<dbReference type="UniPathway" id="UPA00070"/>
<proteinExistence type="predicted"/>
<dbReference type="Gene3D" id="2.30.26.10">
    <property type="entry name" value="Dihydroorotate Dehydrogenase A, chain A, domain 2"/>
    <property type="match status" value="1"/>
</dbReference>
<reference evidence="8" key="1">
    <citation type="journal article" date="2019" name="MBio">
        <title>Virus Genomes from Deep Sea Sediments Expand the Ocean Megavirome and Support Independent Origins of Viral Gigantism.</title>
        <authorList>
            <person name="Backstrom D."/>
            <person name="Yutin N."/>
            <person name="Jorgensen S.L."/>
            <person name="Dharamshi J."/>
            <person name="Homa F."/>
            <person name="Zaremba-Niedwiedzka K."/>
            <person name="Spang A."/>
            <person name="Wolf Y.I."/>
            <person name="Koonin E.V."/>
            <person name="Ettema T.J."/>
        </authorList>
    </citation>
    <scope>NUCLEOTIDE SEQUENCE</scope>
</reference>
<evidence type="ECO:0000256" key="3">
    <source>
        <dbReference type="ARBA" id="ARBA00022630"/>
    </source>
</evidence>
<dbReference type="GO" id="GO:0004152">
    <property type="term" value="F:dihydroorotate dehydrogenase activity"/>
    <property type="evidence" value="ECO:0007669"/>
    <property type="project" value="InterPro"/>
</dbReference>
<accession>A0A481YX67</accession>
<evidence type="ECO:0000256" key="2">
    <source>
        <dbReference type="ARBA" id="ARBA00004725"/>
    </source>
</evidence>
<sequence>MYPTKIGRLELPHFLCNAAGVWDTTLSQCQQLENTAFCGAIVTKSCTANPRMGNKYPKYHFANPQFSINSNGFENGGLDYYLDLIHVNPVVFSIGGMSDEERISMLSTFANAKITIENAGIELNMSCPNLSHPGAAYDSKKLDETLRKIFEATGRISLPFGLKLPPYYLPEQFSSISEVICNYDSQIDFITCINSVPNGIDFDVDNNCPKIAPNDGYGGIGGPALLPIGLANVRRFYQIFRNKKVDIAIIGCGGIGCGADVYKYMLAGATAVQVGTHLWKNGPKVFKEITDEFSHIMNRKGYTRLEEIPRC</sequence>
<evidence type="ECO:0000256" key="6">
    <source>
        <dbReference type="ARBA" id="ARBA00023002"/>
    </source>
</evidence>
<keyword evidence="4" id="KW-0288">FMN</keyword>
<dbReference type="PIRSF" id="PIRSF000164">
    <property type="entry name" value="DHO_oxidase"/>
    <property type="match status" value="1"/>
</dbReference>
<evidence type="ECO:0000256" key="4">
    <source>
        <dbReference type="ARBA" id="ARBA00022643"/>
    </source>
</evidence>
<evidence type="ECO:0000256" key="5">
    <source>
        <dbReference type="ARBA" id="ARBA00022975"/>
    </source>
</evidence>
<dbReference type="Gene3D" id="3.20.20.70">
    <property type="entry name" value="Aldolase class I"/>
    <property type="match status" value="1"/>
</dbReference>
<dbReference type="InterPro" id="IPR013785">
    <property type="entry name" value="Aldolase_TIM"/>
</dbReference>
<dbReference type="EMBL" id="MK500344">
    <property type="protein sequence ID" value="QBK87154.1"/>
    <property type="molecule type" value="Genomic_DNA"/>
</dbReference>
<dbReference type="SUPFAM" id="SSF51395">
    <property type="entry name" value="FMN-linked oxidoreductases"/>
    <property type="match status" value="1"/>
</dbReference>
<dbReference type="PANTHER" id="PTHR48109">
    <property type="entry name" value="DIHYDROOROTATE DEHYDROGENASE (QUINONE), MITOCHONDRIAL-RELATED"/>
    <property type="match status" value="1"/>
</dbReference>
<evidence type="ECO:0000259" key="7">
    <source>
        <dbReference type="Pfam" id="PF01180"/>
    </source>
</evidence>
<gene>
    <name evidence="8" type="ORF">LCMAC201_00560</name>
</gene>
<dbReference type="GO" id="GO:0044205">
    <property type="term" value="P:'de novo' UMP biosynthetic process"/>
    <property type="evidence" value="ECO:0007669"/>
    <property type="project" value="UniProtKB-UniPathway"/>
</dbReference>
<dbReference type="InterPro" id="IPR023359">
    <property type="entry name" value="Dihydro_DH_chainA_dom2"/>
</dbReference>
<feature type="domain" description="Dihydroorotate dehydrogenase catalytic" evidence="7">
    <location>
        <begin position="4"/>
        <end position="297"/>
    </location>
</feature>
<dbReference type="Pfam" id="PF01180">
    <property type="entry name" value="DHO_dh"/>
    <property type="match status" value="1"/>
</dbReference>
<keyword evidence="5" id="KW-0665">Pyrimidine biosynthesis</keyword>
<keyword evidence="3" id="KW-0285">Flavoprotein</keyword>
<dbReference type="PANTHER" id="PTHR48109:SF1">
    <property type="entry name" value="DIHYDROOROTATE DEHYDROGENASE (FUMARATE)"/>
    <property type="match status" value="1"/>
</dbReference>
<protein>
    <submittedName>
        <fullName evidence="8">Dihydroorotate dehydrogenase</fullName>
    </submittedName>
</protein>
<keyword evidence="6" id="KW-0560">Oxidoreductase</keyword>
<dbReference type="InterPro" id="IPR012135">
    <property type="entry name" value="Dihydroorotate_DH_1_2"/>
</dbReference>
<comment type="pathway">
    <text evidence="2">Pyrimidine metabolism; UMP biosynthesis via de novo pathway.</text>
</comment>
<dbReference type="InterPro" id="IPR005720">
    <property type="entry name" value="Dihydroorotate_DH_cat"/>
</dbReference>
<dbReference type="InterPro" id="IPR050074">
    <property type="entry name" value="DHO_dehydrogenase"/>
</dbReference>
<name>A0A481YX67_9VIRU</name>
<organism evidence="8">
    <name type="scientific">Marseillevirus LCMAC201</name>
    <dbReference type="NCBI Taxonomy" id="2506605"/>
    <lineage>
        <taxon>Viruses</taxon>
        <taxon>Varidnaviria</taxon>
        <taxon>Bamfordvirae</taxon>
        <taxon>Nucleocytoviricota</taxon>
        <taxon>Megaviricetes</taxon>
        <taxon>Pimascovirales</taxon>
        <taxon>Pimascovirales incertae sedis</taxon>
        <taxon>Marseilleviridae</taxon>
    </lineage>
</organism>
<evidence type="ECO:0000313" key="8">
    <source>
        <dbReference type="EMBL" id="QBK87154.1"/>
    </source>
</evidence>
<comment type="cofactor">
    <cofactor evidence="1">
        <name>FMN</name>
        <dbReference type="ChEBI" id="CHEBI:58210"/>
    </cofactor>
</comment>
<evidence type="ECO:0000256" key="1">
    <source>
        <dbReference type="ARBA" id="ARBA00001917"/>
    </source>
</evidence>
<dbReference type="GO" id="GO:0006207">
    <property type="term" value="P:'de novo' pyrimidine nucleobase biosynthetic process"/>
    <property type="evidence" value="ECO:0007669"/>
    <property type="project" value="TreeGrafter"/>
</dbReference>